<feature type="region of interest" description="Disordered" evidence="1">
    <location>
        <begin position="1"/>
        <end position="21"/>
    </location>
</feature>
<evidence type="ECO:0000313" key="3">
    <source>
        <dbReference type="EMBL" id="KNZ60312.1"/>
    </source>
</evidence>
<accession>A0A0L6VIB5</accession>
<sequence length="888" mass="98417">MLHVNCMQGLKRKTQTNQRPQHNYTRDEDIELCTSWLDIRKGTIIGINQTGKGFCIFAKEKYTNTLSDPICTSIGLKSSWGVLHAATNKFAGCVCQVTNASQSSDGTLGSENLVNEVHVHVEEVVGVFGGGFVKDVVSVRTRWSHVESIPPRHQSSSDPSLPRSTRDGSIPCGMMKNIPSSIALLVLLSFSSIARAHNGLSELRTRQFVVRPNALRNIEVREPPVVPKIQPCEEVLLTHLMKSFHLQTFANSYGKLACTSYSPPTACGQPGDWASVIFNLTTSEFHYHDSGNYLILLFYLASIGRQYDRLGQLYLNDVESEFWRTSTGDQQKLESFGRCKLPSSYVPMLSSEGSLCLDIGNIVDKSLNLTGSFEVTLSAKFYPPTKQFPASKKADKIINLGHGTGSRMSKFLTFPPNLETAFLEVFASGSGKEEVIREFWVGLIVHKDRHELELTGRTYDFQYTNVPDEYIKKVGSNNTGDVVLGKGPFREVQIWIGKSQEKEYDLIAGFAYPFPVIYTGGIIMSWWRDLASTVYLLGLKQPRPIAAIGAFDAPSYIIDISPFVPYLSDSKAHNFTLVVVGQGINSSINSEWIFSGSVFVTLDPSNARTTGEMITHFTDSNTTVMPLPTEYDLHSTSLVNFVTKSYRKLSISSIVITGSGQPQVVKAEQDYSYSNQQSWIPPGTYQVSHLSSALKSYDYLQLIFIFSSAIAVLQQSVTQTSQGTSLSTYNDRIITTDSFQFPLNLNTSTVDLPLSNQTKIFGNLTHQYKRSQFFPLCPSLGQVDIDTTQTSIGELSLNTKGRVVEGLGRTAQSFKYHNGRDDSYSRNIEVFNVSNVVRDEESGSLLAPQIPDSQVMSSLPSDGSNLAGCPYRSLRATSERHLRTSRTP</sequence>
<dbReference type="PANTHER" id="PTHR31104">
    <property type="entry name" value="PEPTIDE-N4-(N-ACETYL-BETA-GLUCOSAMINYL)ASPARAGINE AMIDASE A PROTEIN"/>
    <property type="match status" value="1"/>
</dbReference>
<dbReference type="InterPro" id="IPR021102">
    <property type="entry name" value="PNGase_A"/>
</dbReference>
<gene>
    <name evidence="3" type="ORF">VP01_1572g3</name>
</gene>
<organism evidence="3 4">
    <name type="scientific">Puccinia sorghi</name>
    <dbReference type="NCBI Taxonomy" id="27349"/>
    <lineage>
        <taxon>Eukaryota</taxon>
        <taxon>Fungi</taxon>
        <taxon>Dikarya</taxon>
        <taxon>Basidiomycota</taxon>
        <taxon>Pucciniomycotina</taxon>
        <taxon>Pucciniomycetes</taxon>
        <taxon>Pucciniales</taxon>
        <taxon>Pucciniaceae</taxon>
        <taxon>Puccinia</taxon>
    </lineage>
</organism>
<dbReference type="Proteomes" id="UP000037035">
    <property type="component" value="Unassembled WGS sequence"/>
</dbReference>
<dbReference type="EMBL" id="LAVV01006362">
    <property type="protein sequence ID" value="KNZ60312.1"/>
    <property type="molecule type" value="Genomic_DNA"/>
</dbReference>
<feature type="compositionally biased region" description="Polar residues" evidence="1">
    <location>
        <begin position="153"/>
        <end position="163"/>
    </location>
</feature>
<comment type="caution">
    <text evidence="3">The sequence shown here is derived from an EMBL/GenBank/DDBJ whole genome shotgun (WGS) entry which is preliminary data.</text>
</comment>
<dbReference type="Pfam" id="PF12222">
    <property type="entry name" value="PNGaseA"/>
    <property type="match status" value="2"/>
</dbReference>
<dbReference type="AlphaFoldDB" id="A0A0L6VIB5"/>
<dbReference type="OrthoDB" id="1612078at2759"/>
<dbReference type="STRING" id="27349.A0A0L6VIB5"/>
<feature type="region of interest" description="Disordered" evidence="1">
    <location>
        <begin position="147"/>
        <end position="169"/>
    </location>
</feature>
<keyword evidence="4" id="KW-1185">Reference proteome</keyword>
<dbReference type="InterPro" id="IPR056948">
    <property type="entry name" value="PNGaseA_N"/>
</dbReference>
<evidence type="ECO:0000259" key="2">
    <source>
        <dbReference type="Pfam" id="PF12222"/>
    </source>
</evidence>
<feature type="domain" description="Peptide N-acetyl-beta-D-glucosaminyl asparaginase amidase A N-terminal" evidence="2">
    <location>
        <begin position="247"/>
        <end position="453"/>
    </location>
</feature>
<dbReference type="VEuPathDB" id="FungiDB:VP01_1572g3"/>
<name>A0A0L6VIB5_9BASI</name>
<proteinExistence type="predicted"/>
<feature type="domain" description="Peptide N-acetyl-beta-D-glucosaminyl asparaginase amidase A N-terminal" evidence="2">
    <location>
        <begin position="460"/>
        <end position="615"/>
    </location>
</feature>
<reference evidence="3 4" key="1">
    <citation type="submission" date="2015-08" db="EMBL/GenBank/DDBJ databases">
        <title>Next Generation Sequencing and Analysis of the Genome of Puccinia sorghi L Schw, the Causal Agent of Maize Common Rust.</title>
        <authorList>
            <person name="Rochi L."/>
            <person name="Burguener G."/>
            <person name="Darino M."/>
            <person name="Turjanski A."/>
            <person name="Kreff E."/>
            <person name="Dieguez M.J."/>
            <person name="Sacco F."/>
        </authorList>
    </citation>
    <scope>NUCLEOTIDE SEQUENCE [LARGE SCALE GENOMIC DNA]</scope>
    <source>
        <strain evidence="3 4">RO10H11247</strain>
    </source>
</reference>
<evidence type="ECO:0000313" key="4">
    <source>
        <dbReference type="Proteomes" id="UP000037035"/>
    </source>
</evidence>
<protein>
    <recommendedName>
        <fullName evidence="2">Peptide N-acetyl-beta-D-glucosaminyl asparaginase amidase A N-terminal domain-containing protein</fullName>
    </recommendedName>
</protein>
<evidence type="ECO:0000256" key="1">
    <source>
        <dbReference type="SAM" id="MobiDB-lite"/>
    </source>
</evidence>